<dbReference type="EMBL" id="JACXVP010000008">
    <property type="protein sequence ID" value="KAG5593542.1"/>
    <property type="molecule type" value="Genomic_DNA"/>
</dbReference>
<dbReference type="PANTHER" id="PTHR47188:SF1">
    <property type="entry name" value="PROTEIN TAR1"/>
    <property type="match status" value="1"/>
</dbReference>
<dbReference type="OrthoDB" id="1731064at2759"/>
<comment type="caution">
    <text evidence="2">The sequence shown here is derived from an EMBL/GenBank/DDBJ whole genome shotgun (WGS) entry which is preliminary data.</text>
</comment>
<organism evidence="2 3">
    <name type="scientific">Solanum commersonii</name>
    <name type="common">Commerson's wild potato</name>
    <name type="synonym">Commerson's nightshade</name>
    <dbReference type="NCBI Taxonomy" id="4109"/>
    <lineage>
        <taxon>Eukaryota</taxon>
        <taxon>Viridiplantae</taxon>
        <taxon>Streptophyta</taxon>
        <taxon>Embryophyta</taxon>
        <taxon>Tracheophyta</taxon>
        <taxon>Spermatophyta</taxon>
        <taxon>Magnoliopsida</taxon>
        <taxon>eudicotyledons</taxon>
        <taxon>Gunneridae</taxon>
        <taxon>Pentapetalae</taxon>
        <taxon>asterids</taxon>
        <taxon>lamiids</taxon>
        <taxon>Solanales</taxon>
        <taxon>Solanaceae</taxon>
        <taxon>Solanoideae</taxon>
        <taxon>Solaneae</taxon>
        <taxon>Solanum</taxon>
    </lineage>
</organism>
<reference evidence="2 3" key="1">
    <citation type="submission" date="2020-09" db="EMBL/GenBank/DDBJ databases">
        <title>De no assembly of potato wild relative species, Solanum commersonii.</title>
        <authorList>
            <person name="Cho K."/>
        </authorList>
    </citation>
    <scope>NUCLEOTIDE SEQUENCE [LARGE SCALE GENOMIC DNA]</scope>
    <source>
        <strain evidence="2">LZ3.2</strain>
        <tissue evidence="2">Leaf</tissue>
    </source>
</reference>
<dbReference type="Proteomes" id="UP000824120">
    <property type="component" value="Chromosome 8"/>
</dbReference>
<evidence type="ECO:0000313" key="3">
    <source>
        <dbReference type="Proteomes" id="UP000824120"/>
    </source>
</evidence>
<dbReference type="AlphaFoldDB" id="A0A9J5Y347"/>
<keyword evidence="3" id="KW-1185">Reference proteome</keyword>
<dbReference type="InterPro" id="IPR044792">
    <property type="entry name" value="TAR1"/>
</dbReference>
<evidence type="ECO:0000313" key="2">
    <source>
        <dbReference type="EMBL" id="KAG5593542.1"/>
    </source>
</evidence>
<accession>A0A9J5Y347</accession>
<gene>
    <name evidence="2" type="ORF">H5410_044056</name>
</gene>
<feature type="compositionally biased region" description="Low complexity" evidence="1">
    <location>
        <begin position="70"/>
        <end position="81"/>
    </location>
</feature>
<sequence length="194" mass="21793">MMHAAPGRCPQATANVAQPMRTGHIPCQLTDMCRPRPTSADLCVHPTNDASRPHPTSADRCVQTTDNAGRPRSMPRPMSPSRCAQIASNACRCWLMLHAVGRRQLVDAHRPHSMRLALDRIHRSIWVAFQNNPTRRQRLVVRQGPDTTGLSPFLVLPSRGLRPGSPLRTLLHTTIWTTELSIIRLGCSRFTRRY</sequence>
<proteinExistence type="predicted"/>
<protein>
    <submittedName>
        <fullName evidence="2">Uncharacterized protein</fullName>
    </submittedName>
</protein>
<feature type="region of interest" description="Disordered" evidence="1">
    <location>
        <begin position="48"/>
        <end position="81"/>
    </location>
</feature>
<name>A0A9J5Y347_SOLCO</name>
<evidence type="ECO:0000256" key="1">
    <source>
        <dbReference type="SAM" id="MobiDB-lite"/>
    </source>
</evidence>
<dbReference type="PANTHER" id="PTHR47188">
    <property type="entry name" value="PROTEIN TAR1"/>
    <property type="match status" value="1"/>
</dbReference>
<dbReference type="GO" id="GO:0043457">
    <property type="term" value="P:regulation of cellular respiration"/>
    <property type="evidence" value="ECO:0007669"/>
    <property type="project" value="InterPro"/>
</dbReference>